<keyword evidence="7" id="KW-0539">Nucleus</keyword>
<dbReference type="GO" id="GO:0005634">
    <property type="term" value="C:nucleus"/>
    <property type="evidence" value="ECO:0007669"/>
    <property type="project" value="UniProtKB-SubCell"/>
</dbReference>
<evidence type="ECO:0000256" key="2">
    <source>
        <dbReference type="ARBA" id="ARBA00004496"/>
    </source>
</evidence>
<organism evidence="12 13">
    <name type="scientific">Aristolochia fimbriata</name>
    <name type="common">White veined hardy Dutchman's pipe vine</name>
    <dbReference type="NCBI Taxonomy" id="158543"/>
    <lineage>
        <taxon>Eukaryota</taxon>
        <taxon>Viridiplantae</taxon>
        <taxon>Streptophyta</taxon>
        <taxon>Embryophyta</taxon>
        <taxon>Tracheophyta</taxon>
        <taxon>Spermatophyta</taxon>
        <taxon>Magnoliopsida</taxon>
        <taxon>Magnoliidae</taxon>
        <taxon>Piperales</taxon>
        <taxon>Aristolochiaceae</taxon>
        <taxon>Aristolochia</taxon>
    </lineage>
</organism>
<keyword evidence="6" id="KW-0508">mRNA splicing</keyword>
<dbReference type="CDD" id="cd17039">
    <property type="entry name" value="Ubl_ubiquitin_like"/>
    <property type="match status" value="1"/>
</dbReference>
<proteinExistence type="inferred from homology"/>
<dbReference type="GO" id="GO:0008380">
    <property type="term" value="P:RNA splicing"/>
    <property type="evidence" value="ECO:0007669"/>
    <property type="project" value="UniProtKB-KW"/>
</dbReference>
<feature type="domain" description="SDE2-like" evidence="11">
    <location>
        <begin position="76"/>
        <end position="178"/>
    </location>
</feature>
<feature type="domain" description="SDE2/SF3A3 SAP" evidence="10">
    <location>
        <begin position="399"/>
        <end position="466"/>
    </location>
</feature>
<dbReference type="Proteomes" id="UP000825729">
    <property type="component" value="Unassembled WGS sequence"/>
</dbReference>
<dbReference type="InterPro" id="IPR025086">
    <property type="entry name" value="SDE2/SF3A3_SAP"/>
</dbReference>
<feature type="compositionally biased region" description="Polar residues" evidence="9">
    <location>
        <begin position="264"/>
        <end position="276"/>
    </location>
</feature>
<evidence type="ECO:0000259" key="11">
    <source>
        <dbReference type="Pfam" id="PF22782"/>
    </source>
</evidence>
<dbReference type="PANTHER" id="PTHR12786:SF1">
    <property type="entry name" value="SPLICING REGULATOR SDE2"/>
    <property type="match status" value="1"/>
</dbReference>
<evidence type="ECO:0000313" key="13">
    <source>
        <dbReference type="Proteomes" id="UP000825729"/>
    </source>
</evidence>
<comment type="subcellular location">
    <subcellularLocation>
        <location evidence="2">Cytoplasm</location>
    </subcellularLocation>
    <subcellularLocation>
        <location evidence="1">Nucleus</location>
    </subcellularLocation>
</comment>
<dbReference type="Gene3D" id="3.10.20.90">
    <property type="entry name" value="Phosphatidylinositol 3-kinase Catalytic Subunit, Chain A, domain 1"/>
    <property type="match status" value="1"/>
</dbReference>
<evidence type="ECO:0000259" key="10">
    <source>
        <dbReference type="Pfam" id="PF13297"/>
    </source>
</evidence>
<keyword evidence="4" id="KW-0963">Cytoplasm</keyword>
<sequence length="471" mass="51155">MEINQIFVKFLDGRTRCVQIPSPTISGFSLKQNIFEITRIPVELLRLVSGTREISDETLVSAARFPSLNLLLRLRGGKGGFGSLLRGAATKAGQKKTNNFDACRDMSGRRLRHVNAEKKLEEWKAEVEERKLEKIAENFLKKKAKEGKNSKTGEAEKYVESYREVSAKCMEGVEASVKQSFELYLSSKRKVLPGLGQSSKRLKISNVKGKEVESDSSDDDDEDDEEQKSTVLDQGDDVLDRSPASSSLVHTDGESSCGSSSKSTLDIQNGSCNSSESDCKHEVIDADSGASVDSESIDAKPGSGSDGDPVSRTPEVDNIIRAEAGESNPECIESTDVSGNVVISSVSPEHILDLPTKMETGKASVESRNHSSATVAVVESNSVETKIAISQETSLPGETVASSNRPLDLNEFESVKELEILGMERLKVELQAKGLKCGGTLQERAGRLFMLKTTPIEKLPKKLLAKPLLSN</sequence>
<dbReference type="GO" id="GO:0006397">
    <property type="term" value="P:mRNA processing"/>
    <property type="evidence" value="ECO:0007669"/>
    <property type="project" value="UniProtKB-KW"/>
</dbReference>
<evidence type="ECO:0000313" key="12">
    <source>
        <dbReference type="EMBL" id="KAG9448290.1"/>
    </source>
</evidence>
<evidence type="ECO:0000256" key="6">
    <source>
        <dbReference type="ARBA" id="ARBA00023187"/>
    </source>
</evidence>
<keyword evidence="13" id="KW-1185">Reference proteome</keyword>
<dbReference type="Pfam" id="PF13297">
    <property type="entry name" value="SDE2_2C"/>
    <property type="match status" value="1"/>
</dbReference>
<evidence type="ECO:0000256" key="5">
    <source>
        <dbReference type="ARBA" id="ARBA00022664"/>
    </source>
</evidence>
<name>A0AAV7EHH8_ARIFI</name>
<dbReference type="SUPFAM" id="SSF54236">
    <property type="entry name" value="Ubiquitin-like"/>
    <property type="match status" value="1"/>
</dbReference>
<dbReference type="InterPro" id="IPR053822">
    <property type="entry name" value="SDE2-like_dom"/>
</dbReference>
<evidence type="ECO:0000256" key="7">
    <source>
        <dbReference type="ARBA" id="ARBA00023242"/>
    </source>
</evidence>
<dbReference type="AlphaFoldDB" id="A0AAV7EHH8"/>
<comment type="similarity">
    <text evidence="3">Belongs to the SDE2 family.</text>
</comment>
<dbReference type="PANTHER" id="PTHR12786">
    <property type="entry name" value="SPLICING FACTOR SF3A-RELATED"/>
    <property type="match status" value="1"/>
</dbReference>
<dbReference type="InterPro" id="IPR051421">
    <property type="entry name" value="RNA_Proc_DNA_Dmg_Regulator"/>
</dbReference>
<dbReference type="InterPro" id="IPR029071">
    <property type="entry name" value="Ubiquitin-like_domsf"/>
</dbReference>
<keyword evidence="8" id="KW-0131">Cell cycle</keyword>
<reference evidence="12 13" key="1">
    <citation type="submission" date="2021-07" db="EMBL/GenBank/DDBJ databases">
        <title>The Aristolochia fimbriata genome: insights into angiosperm evolution, floral development and chemical biosynthesis.</title>
        <authorList>
            <person name="Jiao Y."/>
        </authorList>
    </citation>
    <scope>NUCLEOTIDE SEQUENCE [LARGE SCALE GENOMIC DNA]</scope>
    <source>
        <strain evidence="12">IBCAS-2021</strain>
        <tissue evidence="12">Leaf</tissue>
    </source>
</reference>
<evidence type="ECO:0008006" key="14">
    <source>
        <dbReference type="Google" id="ProtNLM"/>
    </source>
</evidence>
<dbReference type="GO" id="GO:0005737">
    <property type="term" value="C:cytoplasm"/>
    <property type="evidence" value="ECO:0007669"/>
    <property type="project" value="UniProtKB-SubCell"/>
</dbReference>
<feature type="region of interest" description="Disordered" evidence="9">
    <location>
        <begin position="200"/>
        <end position="316"/>
    </location>
</feature>
<comment type="caution">
    <text evidence="12">The sequence shown here is derived from an EMBL/GenBank/DDBJ whole genome shotgun (WGS) entry which is preliminary data.</text>
</comment>
<gene>
    <name evidence="12" type="ORF">H6P81_014418</name>
</gene>
<feature type="compositionally biased region" description="Acidic residues" evidence="9">
    <location>
        <begin position="214"/>
        <end position="226"/>
    </location>
</feature>
<evidence type="ECO:0000256" key="9">
    <source>
        <dbReference type="SAM" id="MobiDB-lite"/>
    </source>
</evidence>
<accession>A0AAV7EHH8</accession>
<evidence type="ECO:0000256" key="1">
    <source>
        <dbReference type="ARBA" id="ARBA00004123"/>
    </source>
</evidence>
<protein>
    <recommendedName>
        <fullName evidence="14">Sde2 N-terminal ubiquitin domain-containing protein</fullName>
    </recommendedName>
</protein>
<evidence type="ECO:0000256" key="4">
    <source>
        <dbReference type="ARBA" id="ARBA00022490"/>
    </source>
</evidence>
<dbReference type="EMBL" id="JAINDJ010000005">
    <property type="protein sequence ID" value="KAG9448290.1"/>
    <property type="molecule type" value="Genomic_DNA"/>
</dbReference>
<evidence type="ECO:0000256" key="3">
    <source>
        <dbReference type="ARBA" id="ARBA00008726"/>
    </source>
</evidence>
<evidence type="ECO:0000256" key="8">
    <source>
        <dbReference type="ARBA" id="ARBA00023306"/>
    </source>
</evidence>
<keyword evidence="5" id="KW-0507">mRNA processing</keyword>
<dbReference type="Pfam" id="PF22782">
    <property type="entry name" value="SDE2"/>
    <property type="match status" value="1"/>
</dbReference>